<dbReference type="Proteomes" id="UP000659630">
    <property type="component" value="Unassembled WGS sequence"/>
</dbReference>
<keyword evidence="9" id="KW-1185">Reference proteome</keyword>
<dbReference type="GO" id="GO:0016020">
    <property type="term" value="C:membrane"/>
    <property type="evidence" value="ECO:0007669"/>
    <property type="project" value="UniProtKB-SubCell"/>
</dbReference>
<keyword evidence="2 7" id="KW-0812">Transmembrane</keyword>
<evidence type="ECO:0000313" key="8">
    <source>
        <dbReference type="EMBL" id="MBC5579994.1"/>
    </source>
</evidence>
<feature type="coiled-coil region" evidence="6">
    <location>
        <begin position="180"/>
        <end position="207"/>
    </location>
</feature>
<evidence type="ECO:0000256" key="5">
    <source>
        <dbReference type="NCBIfam" id="TIGR02228"/>
    </source>
</evidence>
<dbReference type="EMBL" id="JACONZ010000001">
    <property type="protein sequence ID" value="MBC5579994.1"/>
    <property type="molecule type" value="Genomic_DNA"/>
</dbReference>
<dbReference type="GO" id="GO:0006465">
    <property type="term" value="P:signal peptide processing"/>
    <property type="evidence" value="ECO:0007669"/>
    <property type="project" value="UniProtKB-UniRule"/>
</dbReference>
<evidence type="ECO:0000256" key="3">
    <source>
        <dbReference type="ARBA" id="ARBA00022989"/>
    </source>
</evidence>
<dbReference type="RefSeq" id="WP_186886372.1">
    <property type="nucleotide sequence ID" value="NZ_JACONZ010000001.1"/>
</dbReference>
<sequence length="207" mass="22891">MTKTPTKAKNLFRVLNLLLCVLLLPIIVINVIIIANTYLHPQEIPGAFGIKPVAVLSGSMEDTFMTGDLIFLHKADPQTLKEGDVICYLASGQAVTHRVVRLEQDENGEIRYVTRGDANSVEDRETVRPEQVQGIWRGGRIGGAGNFVLFLSSTTGMVVFIVCPVLLLIFWDMAARWRADKKEKSRADALEAELNALKAARDRAGEE</sequence>
<dbReference type="SUPFAM" id="SSF51306">
    <property type="entry name" value="LexA/Signal peptidase"/>
    <property type="match status" value="1"/>
</dbReference>
<dbReference type="PANTHER" id="PTHR10806:SF6">
    <property type="entry name" value="SIGNAL PEPTIDASE COMPLEX CATALYTIC SUBUNIT SEC11"/>
    <property type="match status" value="1"/>
</dbReference>
<evidence type="ECO:0000313" key="9">
    <source>
        <dbReference type="Proteomes" id="UP000659630"/>
    </source>
</evidence>
<reference evidence="8" key="1">
    <citation type="submission" date="2020-08" db="EMBL/GenBank/DDBJ databases">
        <title>Genome public.</title>
        <authorList>
            <person name="Liu C."/>
            <person name="Sun Q."/>
        </authorList>
    </citation>
    <scope>NUCLEOTIDE SEQUENCE</scope>
    <source>
        <strain evidence="8">BX8</strain>
    </source>
</reference>
<keyword evidence="3 7" id="KW-1133">Transmembrane helix</keyword>
<dbReference type="InterPro" id="IPR019533">
    <property type="entry name" value="Peptidase_S26"/>
</dbReference>
<gene>
    <name evidence="8" type="ORF">H8S23_00565</name>
</gene>
<dbReference type="EC" id="3.4.21.89" evidence="5"/>
<proteinExistence type="predicted"/>
<feature type="transmembrane region" description="Helical" evidence="7">
    <location>
        <begin position="12"/>
        <end position="35"/>
    </location>
</feature>
<protein>
    <recommendedName>
        <fullName evidence="5">Signal peptidase I</fullName>
        <ecNumber evidence="5">3.4.21.89</ecNumber>
    </recommendedName>
</protein>
<comment type="caution">
    <text evidence="8">The sequence shown here is derived from an EMBL/GenBank/DDBJ whole genome shotgun (WGS) entry which is preliminary data.</text>
</comment>
<keyword evidence="8" id="KW-0378">Hydrolase</keyword>
<dbReference type="InterPro" id="IPR036286">
    <property type="entry name" value="LexA/Signal_pep-like_sf"/>
</dbReference>
<dbReference type="CDD" id="cd06530">
    <property type="entry name" value="S26_SPase_I"/>
    <property type="match status" value="1"/>
</dbReference>
<dbReference type="PRINTS" id="PR00728">
    <property type="entry name" value="SIGNALPTASE"/>
</dbReference>
<dbReference type="GO" id="GO:0004252">
    <property type="term" value="F:serine-type endopeptidase activity"/>
    <property type="evidence" value="ECO:0007669"/>
    <property type="project" value="UniProtKB-UniRule"/>
</dbReference>
<feature type="transmembrane region" description="Helical" evidence="7">
    <location>
        <begin position="147"/>
        <end position="171"/>
    </location>
</feature>
<dbReference type="GO" id="GO:0009003">
    <property type="term" value="F:signal peptidase activity"/>
    <property type="evidence" value="ECO:0007669"/>
    <property type="project" value="UniProtKB-EC"/>
</dbReference>
<evidence type="ECO:0000256" key="6">
    <source>
        <dbReference type="SAM" id="Coils"/>
    </source>
</evidence>
<dbReference type="AlphaFoldDB" id="A0A923I578"/>
<keyword evidence="6" id="KW-0175">Coiled coil</keyword>
<evidence type="ECO:0000256" key="7">
    <source>
        <dbReference type="SAM" id="Phobius"/>
    </source>
</evidence>
<dbReference type="PANTHER" id="PTHR10806">
    <property type="entry name" value="SIGNAL PEPTIDASE COMPLEX CATALYTIC SUBUNIT SEC11"/>
    <property type="match status" value="1"/>
</dbReference>
<dbReference type="InterPro" id="IPR001733">
    <property type="entry name" value="Peptidase_S26B"/>
</dbReference>
<evidence type="ECO:0000256" key="1">
    <source>
        <dbReference type="ARBA" id="ARBA00004370"/>
    </source>
</evidence>
<comment type="subcellular location">
    <subcellularLocation>
        <location evidence="1">Membrane</location>
    </subcellularLocation>
</comment>
<organism evidence="8 9">
    <name type="scientific">Anaerofilum hominis</name>
    <dbReference type="NCBI Taxonomy" id="2763016"/>
    <lineage>
        <taxon>Bacteria</taxon>
        <taxon>Bacillati</taxon>
        <taxon>Bacillota</taxon>
        <taxon>Clostridia</taxon>
        <taxon>Eubacteriales</taxon>
        <taxon>Oscillospiraceae</taxon>
        <taxon>Anaerofilum</taxon>
    </lineage>
</organism>
<name>A0A923I578_9FIRM</name>
<accession>A0A923I578</accession>
<evidence type="ECO:0000256" key="2">
    <source>
        <dbReference type="ARBA" id="ARBA00022692"/>
    </source>
</evidence>
<keyword evidence="4 7" id="KW-0472">Membrane</keyword>
<evidence type="ECO:0000256" key="4">
    <source>
        <dbReference type="ARBA" id="ARBA00023136"/>
    </source>
</evidence>
<dbReference type="NCBIfam" id="TIGR02228">
    <property type="entry name" value="sigpep_I_arch"/>
    <property type="match status" value="1"/>
</dbReference>